<dbReference type="OrthoDB" id="5925324at2759"/>
<gene>
    <name evidence="1" type="ORF">T05_14671</name>
</gene>
<keyword evidence="2" id="KW-1185">Reference proteome</keyword>
<dbReference type="AlphaFoldDB" id="A0A0V0SZB7"/>
<accession>A0A0V0SZB7</accession>
<evidence type="ECO:0000313" key="1">
    <source>
        <dbReference type="EMBL" id="KRX32164.1"/>
    </source>
</evidence>
<dbReference type="Proteomes" id="UP000055048">
    <property type="component" value="Unassembled WGS sequence"/>
</dbReference>
<name>A0A0V0SZB7_9BILA</name>
<dbReference type="EMBL" id="JYDJ01001355">
    <property type="protein sequence ID" value="KRX32164.1"/>
    <property type="molecule type" value="Genomic_DNA"/>
</dbReference>
<reference evidence="1 2" key="1">
    <citation type="submission" date="2015-01" db="EMBL/GenBank/DDBJ databases">
        <title>Evolution of Trichinella species and genotypes.</title>
        <authorList>
            <person name="Korhonen P.K."/>
            <person name="Edoardo P."/>
            <person name="Giuseppe L.R."/>
            <person name="Gasser R.B."/>
        </authorList>
    </citation>
    <scope>NUCLEOTIDE SEQUENCE [LARGE SCALE GENOMIC DNA]</scope>
    <source>
        <strain evidence="1">ISS417</strain>
    </source>
</reference>
<protein>
    <submittedName>
        <fullName evidence="1">Uncharacterized protein</fullName>
    </submittedName>
</protein>
<proteinExistence type="predicted"/>
<sequence length="33" mass="3360">MLATNTEILAPVGCSVAAAQIELKMLLASLGET</sequence>
<comment type="caution">
    <text evidence="1">The sequence shown here is derived from an EMBL/GenBank/DDBJ whole genome shotgun (WGS) entry which is preliminary data.</text>
</comment>
<organism evidence="1 2">
    <name type="scientific">Trichinella murrelli</name>
    <dbReference type="NCBI Taxonomy" id="144512"/>
    <lineage>
        <taxon>Eukaryota</taxon>
        <taxon>Metazoa</taxon>
        <taxon>Ecdysozoa</taxon>
        <taxon>Nematoda</taxon>
        <taxon>Enoplea</taxon>
        <taxon>Dorylaimia</taxon>
        <taxon>Trichinellida</taxon>
        <taxon>Trichinellidae</taxon>
        <taxon>Trichinella</taxon>
    </lineage>
</organism>
<evidence type="ECO:0000313" key="2">
    <source>
        <dbReference type="Proteomes" id="UP000055048"/>
    </source>
</evidence>